<dbReference type="InterPro" id="IPR037523">
    <property type="entry name" value="VOC_core"/>
</dbReference>
<protein>
    <submittedName>
        <fullName evidence="2">VOC family protein</fullName>
    </submittedName>
</protein>
<dbReference type="EMBL" id="JBHRZH010000021">
    <property type="protein sequence ID" value="MFC3763968.1"/>
    <property type="molecule type" value="Genomic_DNA"/>
</dbReference>
<dbReference type="SUPFAM" id="SSF54593">
    <property type="entry name" value="Glyoxalase/Bleomycin resistance protein/Dihydroxybiphenyl dioxygenase"/>
    <property type="match status" value="1"/>
</dbReference>
<dbReference type="Pfam" id="PF00903">
    <property type="entry name" value="Glyoxalase"/>
    <property type="match status" value="1"/>
</dbReference>
<proteinExistence type="predicted"/>
<reference evidence="3" key="1">
    <citation type="journal article" date="2019" name="Int. J. Syst. Evol. Microbiol.">
        <title>The Global Catalogue of Microorganisms (GCM) 10K type strain sequencing project: providing services to taxonomists for standard genome sequencing and annotation.</title>
        <authorList>
            <consortium name="The Broad Institute Genomics Platform"/>
            <consortium name="The Broad Institute Genome Sequencing Center for Infectious Disease"/>
            <person name="Wu L."/>
            <person name="Ma J."/>
        </authorList>
    </citation>
    <scope>NUCLEOTIDE SEQUENCE [LARGE SCALE GENOMIC DNA]</scope>
    <source>
        <strain evidence="3">CGMCC 4.7241</strain>
    </source>
</reference>
<organism evidence="2 3">
    <name type="scientific">Tenggerimyces flavus</name>
    <dbReference type="NCBI Taxonomy" id="1708749"/>
    <lineage>
        <taxon>Bacteria</taxon>
        <taxon>Bacillati</taxon>
        <taxon>Actinomycetota</taxon>
        <taxon>Actinomycetes</taxon>
        <taxon>Propionibacteriales</taxon>
        <taxon>Nocardioidaceae</taxon>
        <taxon>Tenggerimyces</taxon>
    </lineage>
</organism>
<comment type="caution">
    <text evidence="2">The sequence shown here is derived from an EMBL/GenBank/DDBJ whole genome shotgun (WGS) entry which is preliminary data.</text>
</comment>
<evidence type="ECO:0000313" key="3">
    <source>
        <dbReference type="Proteomes" id="UP001595699"/>
    </source>
</evidence>
<dbReference type="InterPro" id="IPR004360">
    <property type="entry name" value="Glyas_Fos-R_dOase_dom"/>
</dbReference>
<sequence>MITRIHSTTVLVSDQDKALAFYIDKLDWEKRADSPFGEDGAGRWLTVAPEGAATELVLGTAAMYEQTPTSAIVSSGISLTVEDLDATYATLTERGVAFEKPPETMPWGTRAAWLRDPDGNTFFLSE</sequence>
<accession>A0ABV7YGG0</accession>
<name>A0ABV7YGG0_9ACTN</name>
<dbReference type="RefSeq" id="WP_205120846.1">
    <property type="nucleotide sequence ID" value="NZ_JAFBCM010000001.1"/>
</dbReference>
<dbReference type="PANTHER" id="PTHR36437:SF2">
    <property type="entry name" value="GLYOXALASE_BLEOMYCIN RESISTANCE PROTEIN_DIOXYGENASE"/>
    <property type="match status" value="1"/>
</dbReference>
<evidence type="ECO:0000313" key="2">
    <source>
        <dbReference type="EMBL" id="MFC3763968.1"/>
    </source>
</evidence>
<evidence type="ECO:0000259" key="1">
    <source>
        <dbReference type="PROSITE" id="PS51819"/>
    </source>
</evidence>
<dbReference type="Gene3D" id="3.10.180.10">
    <property type="entry name" value="2,3-Dihydroxybiphenyl 1,2-Dioxygenase, domain 1"/>
    <property type="match status" value="1"/>
</dbReference>
<dbReference type="PANTHER" id="PTHR36437">
    <property type="entry name" value="GLYOXALASE/BLEOMYCIN RESISTANCE PROTEIN/DIOXYGENASE"/>
    <property type="match status" value="1"/>
</dbReference>
<dbReference type="Proteomes" id="UP001595699">
    <property type="component" value="Unassembled WGS sequence"/>
</dbReference>
<gene>
    <name evidence="2" type="ORF">ACFOUW_24240</name>
</gene>
<dbReference type="PROSITE" id="PS51819">
    <property type="entry name" value="VOC"/>
    <property type="match status" value="1"/>
</dbReference>
<feature type="domain" description="VOC" evidence="1">
    <location>
        <begin position="4"/>
        <end position="126"/>
    </location>
</feature>
<keyword evidence="3" id="KW-1185">Reference proteome</keyword>
<dbReference type="InterPro" id="IPR029068">
    <property type="entry name" value="Glyas_Bleomycin-R_OHBP_Dase"/>
</dbReference>